<keyword evidence="2" id="KW-1185">Reference proteome</keyword>
<evidence type="ECO:0000313" key="2">
    <source>
        <dbReference type="Proteomes" id="UP000694423"/>
    </source>
</evidence>
<reference evidence="1" key="2">
    <citation type="submission" date="2025-09" db="UniProtKB">
        <authorList>
            <consortium name="Ensembl"/>
        </authorList>
    </citation>
    <scope>IDENTIFICATION</scope>
</reference>
<organism evidence="1 2">
    <name type="scientific">Dromaius novaehollandiae</name>
    <name type="common">Emu</name>
    <dbReference type="NCBI Taxonomy" id="8790"/>
    <lineage>
        <taxon>Eukaryota</taxon>
        <taxon>Metazoa</taxon>
        <taxon>Chordata</taxon>
        <taxon>Craniata</taxon>
        <taxon>Vertebrata</taxon>
        <taxon>Euteleostomi</taxon>
        <taxon>Archelosauria</taxon>
        <taxon>Archosauria</taxon>
        <taxon>Dinosauria</taxon>
        <taxon>Saurischia</taxon>
        <taxon>Theropoda</taxon>
        <taxon>Coelurosauria</taxon>
        <taxon>Aves</taxon>
        <taxon>Palaeognathae</taxon>
        <taxon>Casuariiformes</taxon>
        <taxon>Dromaiidae</taxon>
        <taxon>Dromaius</taxon>
    </lineage>
</organism>
<dbReference type="Ensembl" id="ENSDNVT00000020611.1">
    <property type="protein sequence ID" value="ENSDNVP00000017136.1"/>
    <property type="gene ID" value="ENSDNVG00000011994.1"/>
</dbReference>
<protein>
    <submittedName>
        <fullName evidence="1">Uncharacterized protein</fullName>
    </submittedName>
</protein>
<dbReference type="Proteomes" id="UP000694423">
    <property type="component" value="Unplaced"/>
</dbReference>
<accession>A0A8C4K0U3</accession>
<proteinExistence type="predicted"/>
<name>A0A8C4K0U3_DRONO</name>
<evidence type="ECO:0000313" key="1">
    <source>
        <dbReference type="Ensembl" id="ENSDNVP00000017136.1"/>
    </source>
</evidence>
<sequence>CQDPTLKSAPCFPHFTKHLAGVTEVAGEALPVAHGKDVFDYIHWKHREPKALSE</sequence>
<dbReference type="AlphaFoldDB" id="A0A8C4K0U3"/>
<reference evidence="1" key="1">
    <citation type="submission" date="2025-08" db="UniProtKB">
        <authorList>
            <consortium name="Ensembl"/>
        </authorList>
    </citation>
    <scope>IDENTIFICATION</scope>
</reference>